<dbReference type="GO" id="GO:0005886">
    <property type="term" value="C:plasma membrane"/>
    <property type="evidence" value="ECO:0007669"/>
    <property type="project" value="UniProtKB-SubCell"/>
</dbReference>
<keyword evidence="13" id="KW-1185">Reference proteome</keyword>
<evidence type="ECO:0000259" key="11">
    <source>
        <dbReference type="PROSITE" id="PS50929"/>
    </source>
</evidence>
<dbReference type="CDD" id="cd18547">
    <property type="entry name" value="ABC_6TM_Tm288_like"/>
    <property type="match status" value="1"/>
</dbReference>
<dbReference type="InterPro" id="IPR039421">
    <property type="entry name" value="Type_1_exporter"/>
</dbReference>
<reference evidence="12 13" key="1">
    <citation type="submission" date="2015-12" db="EMBL/GenBank/DDBJ databases">
        <title>Draft genome of Thermovenabulum gondwanense isolated from a red thermophilic microbial mat colonisisng an outflow channel of a bore well.</title>
        <authorList>
            <person name="Patel B.K."/>
        </authorList>
    </citation>
    <scope>NUCLEOTIDE SEQUENCE [LARGE SCALE GENOMIC DNA]</scope>
    <source>
        <strain evidence="12 13">R270</strain>
    </source>
</reference>
<feature type="transmembrane region" description="Helical" evidence="9">
    <location>
        <begin position="50"/>
        <end position="71"/>
    </location>
</feature>
<dbReference type="Gene3D" id="1.20.1560.10">
    <property type="entry name" value="ABC transporter type 1, transmembrane domain"/>
    <property type="match status" value="1"/>
</dbReference>
<evidence type="ECO:0000313" key="12">
    <source>
        <dbReference type="EMBL" id="KYO67352.1"/>
    </source>
</evidence>
<evidence type="ECO:0000259" key="10">
    <source>
        <dbReference type="PROSITE" id="PS50893"/>
    </source>
</evidence>
<dbReference type="InterPro" id="IPR003439">
    <property type="entry name" value="ABC_transporter-like_ATP-bd"/>
</dbReference>
<dbReference type="FunFam" id="3.40.50.300:FF:000287">
    <property type="entry name" value="Multidrug ABC transporter ATP-binding protein"/>
    <property type="match status" value="1"/>
</dbReference>
<feature type="domain" description="ABC transporter" evidence="10">
    <location>
        <begin position="382"/>
        <end position="616"/>
    </location>
</feature>
<keyword evidence="3" id="KW-1003">Cell membrane</keyword>
<dbReference type="PANTHER" id="PTHR43394:SF1">
    <property type="entry name" value="ATP-BINDING CASSETTE SUB-FAMILY B MEMBER 10, MITOCHONDRIAL"/>
    <property type="match status" value="1"/>
</dbReference>
<dbReference type="Pfam" id="PF00664">
    <property type="entry name" value="ABC_membrane"/>
    <property type="match status" value="1"/>
</dbReference>
<comment type="caution">
    <text evidence="12">The sequence shown here is derived from an EMBL/GenBank/DDBJ whole genome shotgun (WGS) entry which is preliminary data.</text>
</comment>
<feature type="transmembrane region" description="Helical" evidence="9">
    <location>
        <begin position="185"/>
        <end position="202"/>
    </location>
</feature>
<dbReference type="PROSITE" id="PS50929">
    <property type="entry name" value="ABC_TM1F"/>
    <property type="match status" value="1"/>
</dbReference>
<dbReference type="InterPro" id="IPR011527">
    <property type="entry name" value="ABC1_TM_dom"/>
</dbReference>
<dbReference type="GO" id="GO:0016887">
    <property type="term" value="F:ATP hydrolysis activity"/>
    <property type="evidence" value="ECO:0007669"/>
    <property type="project" value="InterPro"/>
</dbReference>
<sequence>MSIGPGGPGFSGRRMGGRGFAGGPPMTRPAEKPKDFKNTLKRLIRYLKPYIFQFYIIIIMTILSTFFNIFAPKVMGKATTKLFEGFILKIRGVPGANIDFAYISHILLLLAGLYVLTSFFAYIQQYLMVGVSQKTVQNMRRDVFEKLSKLPLKYFDSRTHGEILSRVTNDIDNISVTLQQNITQFISSVVTILGIIIMMLTINPVLTLVTFATLPLSVFATISIASRSQKLFVKQQRVLGELNGHIEEVFGGHNLIKAFNRERDSIDYFNRINENLYDAGWRAQFMSGVVMPIMHFISNLGYIAVCILGGIFVTKRSITIGDVQAFLQYSRQFNQPITQLANIVNIIQSTIASAERVFEILDEEEEVADDAKQVLEKVKGDVKFEEVNFRYREDSPLIEDLDIDVKAGQTVAIVGPTGAGKTTLVNLLMRFYEIQGGRITVDGVDIRDISRENLRKIFGMVLQDTWLFNGTIKENIAYGKEGATDQEIIVAAKAAHAHHFIKTLPQGYDTVINEEASNLSQGQKQLITIARAVIANPDILILDEATSNVDTLTEIYIQKAMKSLMKGRTSFVIAHRLSTIRDADIILVVNKGKIVEKGTHRELLEKGGFYADLYKSQFMGAAV</sequence>
<feature type="domain" description="ABC transmembrane type-1" evidence="11">
    <location>
        <begin position="56"/>
        <end position="349"/>
    </location>
</feature>
<keyword evidence="8 9" id="KW-0472">Membrane</keyword>
<dbReference type="FunFam" id="1.20.1560.10:FF:000011">
    <property type="entry name" value="Multidrug ABC transporter ATP-binding protein"/>
    <property type="match status" value="1"/>
</dbReference>
<keyword evidence="2" id="KW-0813">Transport</keyword>
<keyword evidence="7 9" id="KW-1133">Transmembrane helix</keyword>
<evidence type="ECO:0000256" key="9">
    <source>
        <dbReference type="SAM" id="Phobius"/>
    </source>
</evidence>
<proteinExistence type="predicted"/>
<feature type="transmembrane region" description="Helical" evidence="9">
    <location>
        <begin position="289"/>
        <end position="313"/>
    </location>
</feature>
<dbReference type="SUPFAM" id="SSF90123">
    <property type="entry name" value="ABC transporter transmembrane region"/>
    <property type="match status" value="1"/>
</dbReference>
<evidence type="ECO:0000256" key="8">
    <source>
        <dbReference type="ARBA" id="ARBA00023136"/>
    </source>
</evidence>
<dbReference type="InterPro" id="IPR003593">
    <property type="entry name" value="AAA+_ATPase"/>
</dbReference>
<dbReference type="STRING" id="520767.ATZ99_06380"/>
<accession>A0A162MU83</accession>
<dbReference type="InterPro" id="IPR017871">
    <property type="entry name" value="ABC_transporter-like_CS"/>
</dbReference>
<evidence type="ECO:0000256" key="6">
    <source>
        <dbReference type="ARBA" id="ARBA00022840"/>
    </source>
</evidence>
<gene>
    <name evidence="12" type="ORF">ATZ99_06380</name>
</gene>
<evidence type="ECO:0000313" key="13">
    <source>
        <dbReference type="Proteomes" id="UP000075737"/>
    </source>
</evidence>
<dbReference type="RefSeq" id="WP_068747801.1">
    <property type="nucleotide sequence ID" value="NZ_LOHZ01000022.1"/>
</dbReference>
<organism evidence="12 13">
    <name type="scientific">Thermovenabulum gondwanense</name>
    <dbReference type="NCBI Taxonomy" id="520767"/>
    <lineage>
        <taxon>Bacteria</taxon>
        <taxon>Bacillati</taxon>
        <taxon>Bacillota</taxon>
        <taxon>Clostridia</taxon>
        <taxon>Thermosediminibacterales</taxon>
        <taxon>Thermosediminibacteraceae</taxon>
        <taxon>Thermovenabulum</taxon>
    </lineage>
</organism>
<dbReference type="InterPro" id="IPR027417">
    <property type="entry name" value="P-loop_NTPase"/>
</dbReference>
<dbReference type="GO" id="GO:0005524">
    <property type="term" value="F:ATP binding"/>
    <property type="evidence" value="ECO:0007669"/>
    <property type="project" value="UniProtKB-KW"/>
</dbReference>
<name>A0A162MU83_9FIRM</name>
<evidence type="ECO:0000256" key="1">
    <source>
        <dbReference type="ARBA" id="ARBA00004651"/>
    </source>
</evidence>
<keyword evidence="4 9" id="KW-0812">Transmembrane</keyword>
<dbReference type="OrthoDB" id="9762517at2"/>
<feature type="transmembrane region" description="Helical" evidence="9">
    <location>
        <begin position="208"/>
        <end position="226"/>
    </location>
</feature>
<keyword evidence="5" id="KW-0547">Nucleotide-binding</keyword>
<dbReference type="Pfam" id="PF00005">
    <property type="entry name" value="ABC_tran"/>
    <property type="match status" value="1"/>
</dbReference>
<dbReference type="PROSITE" id="PS00211">
    <property type="entry name" value="ABC_TRANSPORTER_1"/>
    <property type="match status" value="1"/>
</dbReference>
<keyword evidence="6 12" id="KW-0067">ATP-binding</keyword>
<evidence type="ECO:0000256" key="4">
    <source>
        <dbReference type="ARBA" id="ARBA00022692"/>
    </source>
</evidence>
<dbReference type="CDD" id="cd03254">
    <property type="entry name" value="ABCC_Glucan_exporter_like"/>
    <property type="match status" value="1"/>
</dbReference>
<dbReference type="Proteomes" id="UP000075737">
    <property type="component" value="Unassembled WGS sequence"/>
</dbReference>
<comment type="subcellular location">
    <subcellularLocation>
        <location evidence="1">Cell membrane</location>
        <topology evidence="1">Multi-pass membrane protein</topology>
    </subcellularLocation>
</comment>
<evidence type="ECO:0000256" key="2">
    <source>
        <dbReference type="ARBA" id="ARBA00022448"/>
    </source>
</evidence>
<dbReference type="PANTHER" id="PTHR43394">
    <property type="entry name" value="ATP-DEPENDENT PERMEASE MDL1, MITOCHONDRIAL"/>
    <property type="match status" value="1"/>
</dbReference>
<feature type="transmembrane region" description="Helical" evidence="9">
    <location>
        <begin position="102"/>
        <end position="123"/>
    </location>
</feature>
<protein>
    <submittedName>
        <fullName evidence="12">Putative ABC transporter ATP-binding protein</fullName>
    </submittedName>
</protein>
<dbReference type="PROSITE" id="PS50893">
    <property type="entry name" value="ABC_TRANSPORTER_2"/>
    <property type="match status" value="1"/>
</dbReference>
<dbReference type="PATRIC" id="fig|520767.4.peg.725"/>
<evidence type="ECO:0000256" key="5">
    <source>
        <dbReference type="ARBA" id="ARBA00022741"/>
    </source>
</evidence>
<dbReference type="EMBL" id="LOHZ01000022">
    <property type="protein sequence ID" value="KYO67352.1"/>
    <property type="molecule type" value="Genomic_DNA"/>
</dbReference>
<dbReference type="Gene3D" id="3.40.50.300">
    <property type="entry name" value="P-loop containing nucleotide triphosphate hydrolases"/>
    <property type="match status" value="1"/>
</dbReference>
<dbReference type="SUPFAM" id="SSF52540">
    <property type="entry name" value="P-loop containing nucleoside triphosphate hydrolases"/>
    <property type="match status" value="1"/>
</dbReference>
<evidence type="ECO:0000256" key="3">
    <source>
        <dbReference type="ARBA" id="ARBA00022475"/>
    </source>
</evidence>
<dbReference type="AlphaFoldDB" id="A0A162MU83"/>
<dbReference type="SMART" id="SM00382">
    <property type="entry name" value="AAA"/>
    <property type="match status" value="1"/>
</dbReference>
<dbReference type="InterPro" id="IPR036640">
    <property type="entry name" value="ABC1_TM_sf"/>
</dbReference>
<evidence type="ECO:0000256" key="7">
    <source>
        <dbReference type="ARBA" id="ARBA00022989"/>
    </source>
</evidence>
<dbReference type="GO" id="GO:0015421">
    <property type="term" value="F:ABC-type oligopeptide transporter activity"/>
    <property type="evidence" value="ECO:0007669"/>
    <property type="project" value="TreeGrafter"/>
</dbReference>